<accession>A0A841DSE5</accession>
<dbReference type="InterPro" id="IPR029063">
    <property type="entry name" value="SAM-dependent_MTases_sf"/>
</dbReference>
<keyword evidence="3" id="KW-0808">Transferase</keyword>
<organism evidence="3 4">
    <name type="scientific">Kribbella solani</name>
    <dbReference type="NCBI Taxonomy" id="236067"/>
    <lineage>
        <taxon>Bacteria</taxon>
        <taxon>Bacillati</taxon>
        <taxon>Actinomycetota</taxon>
        <taxon>Actinomycetes</taxon>
        <taxon>Propionibacteriales</taxon>
        <taxon>Kribbellaceae</taxon>
        <taxon>Kribbella</taxon>
    </lineage>
</organism>
<dbReference type="InterPro" id="IPR041698">
    <property type="entry name" value="Methyltransf_25"/>
</dbReference>
<dbReference type="Gene3D" id="3.40.50.150">
    <property type="entry name" value="Vaccinia Virus protein VP39"/>
    <property type="match status" value="1"/>
</dbReference>
<evidence type="ECO:0000259" key="2">
    <source>
        <dbReference type="Pfam" id="PF13649"/>
    </source>
</evidence>
<dbReference type="SUPFAM" id="SSF53335">
    <property type="entry name" value="S-adenosyl-L-methionine-dependent methyltransferases"/>
    <property type="match status" value="1"/>
</dbReference>
<dbReference type="GO" id="GO:0008168">
    <property type="term" value="F:methyltransferase activity"/>
    <property type="evidence" value="ECO:0007669"/>
    <property type="project" value="UniProtKB-KW"/>
</dbReference>
<keyword evidence="4" id="KW-1185">Reference proteome</keyword>
<dbReference type="AlphaFoldDB" id="A0A841DSE5"/>
<comment type="caution">
    <text evidence="3">The sequence shown here is derived from an EMBL/GenBank/DDBJ whole genome shotgun (WGS) entry which is preliminary data.</text>
</comment>
<protein>
    <submittedName>
        <fullName evidence="3">SAM-dependent methyltransferase</fullName>
    </submittedName>
</protein>
<sequence>MPEDPDVVSRRLARESLDRDDATGWFEDLYAAAADGEAVVPWDRGTAHQLLVDWINESQPEGTGKTAVVVGAGTGWDAELVADRGYDTTAFDISPSAIETAHRNHPGSRAHYRVADLLNPPADWHQAFDLVVEIYTVQALPRPLQPTAIHHVTSLVAPGGTLLVIAAAAPDAAAAPSDAPTSDADPQSGEPQGPPWPLTRATIQSFTTPDLHLIQLDRAPSPTTPSILRWRAEYLRD</sequence>
<name>A0A841DSE5_9ACTN</name>
<keyword evidence="3" id="KW-0489">Methyltransferase</keyword>
<evidence type="ECO:0000256" key="1">
    <source>
        <dbReference type="SAM" id="MobiDB-lite"/>
    </source>
</evidence>
<dbReference type="PANTHER" id="PTHR43464">
    <property type="entry name" value="METHYLTRANSFERASE"/>
    <property type="match status" value="1"/>
</dbReference>
<dbReference type="EMBL" id="JACHNF010000001">
    <property type="protein sequence ID" value="MBB5978298.1"/>
    <property type="molecule type" value="Genomic_DNA"/>
</dbReference>
<dbReference type="RefSeq" id="WP_184832630.1">
    <property type="nucleotide sequence ID" value="NZ_BAAAVN010000004.1"/>
</dbReference>
<feature type="compositionally biased region" description="Low complexity" evidence="1">
    <location>
        <begin position="174"/>
        <end position="186"/>
    </location>
</feature>
<dbReference type="Pfam" id="PF13649">
    <property type="entry name" value="Methyltransf_25"/>
    <property type="match status" value="1"/>
</dbReference>
<reference evidence="3 4" key="1">
    <citation type="submission" date="2020-08" db="EMBL/GenBank/DDBJ databases">
        <title>Sequencing the genomes of 1000 actinobacteria strains.</title>
        <authorList>
            <person name="Klenk H.-P."/>
        </authorList>
    </citation>
    <scope>NUCLEOTIDE SEQUENCE [LARGE SCALE GENOMIC DNA]</scope>
    <source>
        <strain evidence="3 4">DSM 17294</strain>
    </source>
</reference>
<feature type="region of interest" description="Disordered" evidence="1">
    <location>
        <begin position="174"/>
        <end position="201"/>
    </location>
</feature>
<feature type="domain" description="Methyltransferase" evidence="2">
    <location>
        <begin position="70"/>
        <end position="160"/>
    </location>
</feature>
<proteinExistence type="predicted"/>
<gene>
    <name evidence="3" type="ORF">HDA44_001639</name>
</gene>
<dbReference type="Proteomes" id="UP000558997">
    <property type="component" value="Unassembled WGS sequence"/>
</dbReference>
<dbReference type="CDD" id="cd02440">
    <property type="entry name" value="AdoMet_MTases"/>
    <property type="match status" value="1"/>
</dbReference>
<dbReference type="GO" id="GO:0032259">
    <property type="term" value="P:methylation"/>
    <property type="evidence" value="ECO:0007669"/>
    <property type="project" value="UniProtKB-KW"/>
</dbReference>
<evidence type="ECO:0000313" key="3">
    <source>
        <dbReference type="EMBL" id="MBB5978298.1"/>
    </source>
</evidence>
<evidence type="ECO:0000313" key="4">
    <source>
        <dbReference type="Proteomes" id="UP000558997"/>
    </source>
</evidence>